<dbReference type="Proteomes" id="UP001262410">
    <property type="component" value="Unassembled WGS sequence"/>
</dbReference>
<dbReference type="EMBL" id="JAVDPW010000001">
    <property type="protein sequence ID" value="MDR6287788.1"/>
    <property type="molecule type" value="Genomic_DNA"/>
</dbReference>
<keyword evidence="7 12" id="KW-0406">Ion transport</keyword>
<dbReference type="Pfam" id="PF02537">
    <property type="entry name" value="CRCB"/>
    <property type="match status" value="1"/>
</dbReference>
<evidence type="ECO:0000256" key="3">
    <source>
        <dbReference type="ARBA" id="ARBA00022519"/>
    </source>
</evidence>
<feature type="binding site" evidence="12">
    <location>
        <position position="77"/>
    </location>
    <ligand>
        <name>Na(+)</name>
        <dbReference type="ChEBI" id="CHEBI:29101"/>
        <note>structural</note>
    </ligand>
</feature>
<protein>
    <recommendedName>
        <fullName evidence="12">Fluoride-specific ion channel FluC</fullName>
    </recommendedName>
</protein>
<evidence type="ECO:0000256" key="10">
    <source>
        <dbReference type="ARBA" id="ARBA00035120"/>
    </source>
</evidence>
<comment type="caution">
    <text evidence="13">The sequence shown here is derived from an EMBL/GenBank/DDBJ whole genome shotgun (WGS) entry which is preliminary data.</text>
</comment>
<dbReference type="InterPro" id="IPR003691">
    <property type="entry name" value="FluC"/>
</dbReference>
<gene>
    <name evidence="12" type="primary">fluC</name>
    <name evidence="12" type="synonym">crcB</name>
    <name evidence="13" type="ORF">E9232_000287</name>
</gene>
<sequence length="129" mass="13367">MGAYLWVAAGSALGGMARYWCSVAAVERYGETFPWGTLGINILGSFVIGLFGALTAAGGPLPAGPDARLFVMVGLCGGYTTFSAFSLQTLTLMQAGDWLRAGLYVLLSVLLCLVAVWLGVAAIQTLKAA</sequence>
<dbReference type="HAMAP" id="MF_00454">
    <property type="entry name" value="FluC"/>
    <property type="match status" value="1"/>
</dbReference>
<comment type="similarity">
    <text evidence="10 12">Belongs to the fluoride channel Fluc/FEX (TC 1.A.43) family.</text>
</comment>
<evidence type="ECO:0000256" key="7">
    <source>
        <dbReference type="ARBA" id="ARBA00023065"/>
    </source>
</evidence>
<evidence type="ECO:0000313" key="14">
    <source>
        <dbReference type="Proteomes" id="UP001262410"/>
    </source>
</evidence>
<comment type="subcellular location">
    <subcellularLocation>
        <location evidence="1 12">Cell membrane</location>
        <topology evidence="1 12">Multi-pass membrane protein</topology>
    </subcellularLocation>
</comment>
<keyword evidence="12" id="KW-0479">Metal-binding</keyword>
<keyword evidence="4 12" id="KW-0812">Transmembrane</keyword>
<name>A0ABU1JGR9_9PROT</name>
<keyword evidence="9 12" id="KW-0407">Ion channel</keyword>
<dbReference type="NCBIfam" id="NF010802">
    <property type="entry name" value="PRK14206.1"/>
    <property type="match status" value="1"/>
</dbReference>
<keyword evidence="8 12" id="KW-0472">Membrane</keyword>
<evidence type="ECO:0000313" key="13">
    <source>
        <dbReference type="EMBL" id="MDR6287788.1"/>
    </source>
</evidence>
<evidence type="ECO:0000256" key="2">
    <source>
        <dbReference type="ARBA" id="ARBA00022475"/>
    </source>
</evidence>
<evidence type="ECO:0000256" key="5">
    <source>
        <dbReference type="ARBA" id="ARBA00022989"/>
    </source>
</evidence>
<feature type="transmembrane region" description="Helical" evidence="12">
    <location>
        <begin position="35"/>
        <end position="57"/>
    </location>
</feature>
<keyword evidence="5 12" id="KW-1133">Transmembrane helix</keyword>
<feature type="binding site" evidence="12">
    <location>
        <position position="80"/>
    </location>
    <ligand>
        <name>Na(+)</name>
        <dbReference type="ChEBI" id="CHEBI:29101"/>
        <note>structural</note>
    </ligand>
</feature>
<evidence type="ECO:0000256" key="12">
    <source>
        <dbReference type="HAMAP-Rule" id="MF_00454"/>
    </source>
</evidence>
<comment type="catalytic activity">
    <reaction evidence="11">
        <text>fluoride(in) = fluoride(out)</text>
        <dbReference type="Rhea" id="RHEA:76159"/>
        <dbReference type="ChEBI" id="CHEBI:17051"/>
    </reaction>
    <physiologicalReaction direction="left-to-right" evidence="11">
        <dbReference type="Rhea" id="RHEA:76160"/>
    </physiologicalReaction>
</comment>
<accession>A0ABU1JGR9</accession>
<evidence type="ECO:0000256" key="8">
    <source>
        <dbReference type="ARBA" id="ARBA00023136"/>
    </source>
</evidence>
<evidence type="ECO:0000256" key="1">
    <source>
        <dbReference type="ARBA" id="ARBA00004651"/>
    </source>
</evidence>
<comment type="activity regulation">
    <text evidence="12">Na(+) is not transported, but it plays an essential structural role and its presence is essential for fluoride channel function.</text>
</comment>
<evidence type="ECO:0000256" key="4">
    <source>
        <dbReference type="ARBA" id="ARBA00022692"/>
    </source>
</evidence>
<evidence type="ECO:0000256" key="6">
    <source>
        <dbReference type="ARBA" id="ARBA00023053"/>
    </source>
</evidence>
<keyword evidence="2 12" id="KW-1003">Cell membrane</keyword>
<dbReference type="RefSeq" id="WP_309791698.1">
    <property type="nucleotide sequence ID" value="NZ_JAVDPW010000001.1"/>
</dbReference>
<proteinExistence type="inferred from homology"/>
<reference evidence="13 14" key="1">
    <citation type="submission" date="2023-07" db="EMBL/GenBank/DDBJ databases">
        <title>Sorghum-associated microbial communities from plants grown in Nebraska, USA.</title>
        <authorList>
            <person name="Schachtman D."/>
        </authorList>
    </citation>
    <scope>NUCLEOTIDE SEQUENCE [LARGE SCALE GENOMIC DNA]</scope>
    <source>
        <strain evidence="13 14">584</strain>
    </source>
</reference>
<keyword evidence="12" id="KW-0813">Transport</keyword>
<feature type="transmembrane region" description="Helical" evidence="12">
    <location>
        <begin position="102"/>
        <end position="123"/>
    </location>
</feature>
<organism evidence="13 14">
    <name type="scientific">Inquilinus ginsengisoli</name>
    <dbReference type="NCBI Taxonomy" id="363840"/>
    <lineage>
        <taxon>Bacteria</taxon>
        <taxon>Pseudomonadati</taxon>
        <taxon>Pseudomonadota</taxon>
        <taxon>Alphaproteobacteria</taxon>
        <taxon>Rhodospirillales</taxon>
        <taxon>Rhodospirillaceae</taxon>
        <taxon>Inquilinus</taxon>
    </lineage>
</organism>
<keyword evidence="3" id="KW-0997">Cell inner membrane</keyword>
<keyword evidence="6 12" id="KW-0915">Sodium</keyword>
<dbReference type="NCBIfam" id="TIGR00494">
    <property type="entry name" value="crcB"/>
    <property type="match status" value="1"/>
</dbReference>
<feature type="transmembrane region" description="Helical" evidence="12">
    <location>
        <begin position="69"/>
        <end position="90"/>
    </location>
</feature>
<evidence type="ECO:0000256" key="9">
    <source>
        <dbReference type="ARBA" id="ARBA00023303"/>
    </source>
</evidence>
<comment type="function">
    <text evidence="12">Fluoride-specific ion channel. Important for reducing fluoride concentration in the cell, thus reducing its toxicity.</text>
</comment>
<keyword evidence="14" id="KW-1185">Reference proteome</keyword>
<evidence type="ECO:0000256" key="11">
    <source>
        <dbReference type="ARBA" id="ARBA00035585"/>
    </source>
</evidence>
<dbReference type="PANTHER" id="PTHR28259:SF1">
    <property type="entry name" value="FLUORIDE EXPORT PROTEIN 1-RELATED"/>
    <property type="match status" value="1"/>
</dbReference>
<dbReference type="PANTHER" id="PTHR28259">
    <property type="entry name" value="FLUORIDE EXPORT PROTEIN 1-RELATED"/>
    <property type="match status" value="1"/>
</dbReference>